<organism evidence="2 3">
    <name type="scientific">Cylindrobasidium torrendii FP15055 ss-10</name>
    <dbReference type="NCBI Taxonomy" id="1314674"/>
    <lineage>
        <taxon>Eukaryota</taxon>
        <taxon>Fungi</taxon>
        <taxon>Dikarya</taxon>
        <taxon>Basidiomycota</taxon>
        <taxon>Agaricomycotina</taxon>
        <taxon>Agaricomycetes</taxon>
        <taxon>Agaricomycetidae</taxon>
        <taxon>Agaricales</taxon>
        <taxon>Marasmiineae</taxon>
        <taxon>Physalacriaceae</taxon>
        <taxon>Cylindrobasidium</taxon>
    </lineage>
</organism>
<evidence type="ECO:0000313" key="3">
    <source>
        <dbReference type="Proteomes" id="UP000054007"/>
    </source>
</evidence>
<dbReference type="Proteomes" id="UP000054007">
    <property type="component" value="Unassembled WGS sequence"/>
</dbReference>
<dbReference type="STRING" id="1314674.A0A0D7B413"/>
<dbReference type="Pfam" id="PF12146">
    <property type="entry name" value="Hydrolase_4"/>
    <property type="match status" value="1"/>
</dbReference>
<dbReference type="InterPro" id="IPR029058">
    <property type="entry name" value="AB_hydrolase_fold"/>
</dbReference>
<protein>
    <submittedName>
        <fullName evidence="2">Lysophospholipase</fullName>
    </submittedName>
</protein>
<gene>
    <name evidence="2" type="ORF">CYLTODRAFT_424452</name>
</gene>
<reference evidence="2 3" key="1">
    <citation type="journal article" date="2015" name="Fungal Genet. Biol.">
        <title>Evolution of novel wood decay mechanisms in Agaricales revealed by the genome sequences of Fistulina hepatica and Cylindrobasidium torrendii.</title>
        <authorList>
            <person name="Floudas D."/>
            <person name="Held B.W."/>
            <person name="Riley R."/>
            <person name="Nagy L.G."/>
            <person name="Koehler G."/>
            <person name="Ransdell A.S."/>
            <person name="Younus H."/>
            <person name="Chow J."/>
            <person name="Chiniquy J."/>
            <person name="Lipzen A."/>
            <person name="Tritt A."/>
            <person name="Sun H."/>
            <person name="Haridas S."/>
            <person name="LaButti K."/>
            <person name="Ohm R.A."/>
            <person name="Kues U."/>
            <person name="Blanchette R.A."/>
            <person name="Grigoriev I.V."/>
            <person name="Minto R.E."/>
            <person name="Hibbett D.S."/>
        </authorList>
    </citation>
    <scope>NUCLEOTIDE SEQUENCE [LARGE SCALE GENOMIC DNA]</scope>
    <source>
        <strain evidence="2 3">FP15055 ss-10</strain>
    </source>
</reference>
<evidence type="ECO:0000259" key="1">
    <source>
        <dbReference type="Pfam" id="PF12146"/>
    </source>
</evidence>
<feature type="domain" description="Serine aminopeptidase S33" evidence="1">
    <location>
        <begin position="27"/>
        <end position="280"/>
    </location>
</feature>
<dbReference type="PANTHER" id="PTHR11614">
    <property type="entry name" value="PHOSPHOLIPASE-RELATED"/>
    <property type="match status" value="1"/>
</dbReference>
<keyword evidence="3" id="KW-1185">Reference proteome</keyword>
<dbReference type="OrthoDB" id="10249433at2759"/>
<proteinExistence type="predicted"/>
<dbReference type="AlphaFoldDB" id="A0A0D7B413"/>
<dbReference type="Gene3D" id="3.40.50.1820">
    <property type="entry name" value="alpha/beta hydrolase"/>
    <property type="match status" value="1"/>
</dbReference>
<sequence>MSTETSTQWIIGPQNTKFFTRLYLAPAPKAVIVFVHGFCDHSSRYIEWHTRFADAGYSVFTWDQRGFGRTAQDREEKSPGTAYSKQSWATEMQDLNWAIGRAMYSVPGAPVFIMGQSMGGGEVLGFGTEGETSAYAPTRDALAGVIATSPIVQQSTPISWFLRTVLAILAVPFPNVLFPADLGEHNMSRDPRIAAEYVSDPLVTPKGAMRCITDMLSKGFDLQNFRWKEWPRSLPLCVIHGTEDKITSQPASKAFFDQVDCASKTYLAVEGAYHELSNELPDVRARVLKQVVDFIDGNLAAKA</sequence>
<evidence type="ECO:0000313" key="2">
    <source>
        <dbReference type="EMBL" id="KIY65313.1"/>
    </source>
</evidence>
<dbReference type="InterPro" id="IPR022742">
    <property type="entry name" value="Hydrolase_4"/>
</dbReference>
<dbReference type="SUPFAM" id="SSF53474">
    <property type="entry name" value="alpha/beta-Hydrolases"/>
    <property type="match status" value="1"/>
</dbReference>
<accession>A0A0D7B413</accession>
<name>A0A0D7B413_9AGAR</name>
<dbReference type="InterPro" id="IPR051044">
    <property type="entry name" value="MAG_DAG_Lipase"/>
</dbReference>
<dbReference type="EMBL" id="KN880595">
    <property type="protein sequence ID" value="KIY65313.1"/>
    <property type="molecule type" value="Genomic_DNA"/>
</dbReference>